<reference evidence="1" key="2">
    <citation type="journal article" date="2015" name="Fish Shellfish Immunol.">
        <title>Early steps in the European eel (Anguilla anguilla)-Vibrio vulnificus interaction in the gills: Role of the RtxA13 toxin.</title>
        <authorList>
            <person name="Callol A."/>
            <person name="Pajuelo D."/>
            <person name="Ebbesson L."/>
            <person name="Teles M."/>
            <person name="MacKenzie S."/>
            <person name="Amaro C."/>
        </authorList>
    </citation>
    <scope>NUCLEOTIDE SEQUENCE</scope>
</reference>
<reference evidence="1" key="1">
    <citation type="submission" date="2014-11" db="EMBL/GenBank/DDBJ databases">
        <authorList>
            <person name="Amaro Gonzalez C."/>
        </authorList>
    </citation>
    <scope>NUCLEOTIDE SEQUENCE</scope>
</reference>
<dbReference type="EMBL" id="GBXM01013037">
    <property type="protein sequence ID" value="JAH95540.1"/>
    <property type="molecule type" value="Transcribed_RNA"/>
</dbReference>
<proteinExistence type="predicted"/>
<sequence length="79" mass="8562">MDTDGSYFKKKGEKNRVKEAVCHWHGSRNNPSGPSKCTSPLPLGNVSSQKSLQLHYHSVPGGSFLTGDLVILTLRSAHA</sequence>
<evidence type="ECO:0000313" key="1">
    <source>
        <dbReference type="EMBL" id="JAH95540.1"/>
    </source>
</evidence>
<organism evidence="1">
    <name type="scientific">Anguilla anguilla</name>
    <name type="common">European freshwater eel</name>
    <name type="synonym">Muraena anguilla</name>
    <dbReference type="NCBI Taxonomy" id="7936"/>
    <lineage>
        <taxon>Eukaryota</taxon>
        <taxon>Metazoa</taxon>
        <taxon>Chordata</taxon>
        <taxon>Craniata</taxon>
        <taxon>Vertebrata</taxon>
        <taxon>Euteleostomi</taxon>
        <taxon>Actinopterygii</taxon>
        <taxon>Neopterygii</taxon>
        <taxon>Teleostei</taxon>
        <taxon>Anguilliformes</taxon>
        <taxon>Anguillidae</taxon>
        <taxon>Anguilla</taxon>
    </lineage>
</organism>
<name>A0A0E9X0W9_ANGAN</name>
<dbReference type="AlphaFoldDB" id="A0A0E9X0W9"/>
<accession>A0A0E9X0W9</accession>
<protein>
    <submittedName>
        <fullName evidence="1">Uncharacterized protein</fullName>
    </submittedName>
</protein>